<reference evidence="3" key="3">
    <citation type="submission" date="2025-08" db="UniProtKB">
        <authorList>
            <consortium name="Ensembl"/>
        </authorList>
    </citation>
    <scope>IDENTIFICATION</scope>
</reference>
<dbReference type="InterPro" id="IPR036465">
    <property type="entry name" value="vWFA_dom_sf"/>
</dbReference>
<dbReference type="OrthoDB" id="10256829at2759"/>
<dbReference type="PRINTS" id="PR00453">
    <property type="entry name" value="VWFADOMAIN"/>
</dbReference>
<dbReference type="InterPro" id="IPR002035">
    <property type="entry name" value="VWF_A"/>
</dbReference>
<dbReference type="GeneID" id="100186070"/>
<feature type="domain" description="VWFA" evidence="2">
    <location>
        <begin position="194"/>
        <end position="370"/>
    </location>
</feature>
<dbReference type="RefSeq" id="XP_002129255.1">
    <property type="nucleotide sequence ID" value="XM_002129219.5"/>
</dbReference>
<evidence type="ECO:0000313" key="3">
    <source>
        <dbReference type="Ensembl" id="ENSCINP00000033492.1"/>
    </source>
</evidence>
<protein>
    <submittedName>
        <fullName evidence="3">Uncharacterized LOC100186070</fullName>
    </submittedName>
</protein>
<dbReference type="InterPro" id="IPR050525">
    <property type="entry name" value="ECM_Assembly_Org"/>
</dbReference>
<sequence>MKLLVLLSVLAVAQYSVGQNFVKVDTSKQVDQTLVAGSSGKPVVTAATQKLEAVPGFLNDFNLMTRIALVESNYGENNKGSLGGIWEITTSIQATLRGSLSSSVQTIVNEAGCILGQENTNLTNTDFSTPIRSAFAARIFIQQSVGSSAIPITLTQQATWWSTVYRPGANATKFIELVSQVENVTVGCATHKLDLWFVIDGSGSVGFSNFQDSLRFLASLTKRFTIGPDDVRVGFSVYSSTSTIHSHFNQHMNNSALEAEILGTSYTGGGTSTGRAINDVLNNGFVERNGARPASEGVPRILVVMTDGQSGDSVKTPSDNVKAAGITVFGVGIGSGIDIAEVNEIASNPDSRYAYELTGFNLLNVLSQRLTDESCLATASVPDSTSISVSIQSGEPHFSKYSFPSNGSIELVFQTPPGGAGIVYISGNVANPSAALNTISFRITVGKVTIFLNAEALRGGVKLGSGCTTVTQKDILDVFTTVQSTGNTSLNLNVTSTSKNESTLPVLGQECTYGVASAQDTSALQTVQCGPNQICATYYGSASLDGAAAENGSISACVDADQCGANHCLPVGSTFNGYTVVTCERSTCCNSSACNQPVFPPANVTVTCPAVPANSPLALLKSDFICQYMKWTFEIQNVWHPVFDNWRQNVAGVNTPLPNVQCMQLAVTCRNPGQLRYVNLMSGTCRLPYCVDGHYLTGPGIQEWKVAHKYWQNLYTIWQNTNVVV</sequence>
<dbReference type="OMA" id="GCLQFSH"/>
<reference evidence="3" key="4">
    <citation type="submission" date="2025-09" db="UniProtKB">
        <authorList>
            <consortium name="Ensembl"/>
        </authorList>
    </citation>
    <scope>IDENTIFICATION</scope>
</reference>
<dbReference type="KEGG" id="cin:100186070"/>
<feature type="chain" id="PRO_5014093518" evidence="1">
    <location>
        <begin position="19"/>
        <end position="725"/>
    </location>
</feature>
<keyword evidence="1" id="KW-0732">Signal</keyword>
<dbReference type="AlphaFoldDB" id="H2XV08"/>
<accession>A0A1W2WDW2</accession>
<dbReference type="PANTHER" id="PTHR24020">
    <property type="entry name" value="COLLAGEN ALPHA"/>
    <property type="match status" value="1"/>
</dbReference>
<gene>
    <name evidence="3" type="primary">LOC100186070</name>
</gene>
<dbReference type="HOGENOM" id="CLU_381703_0_0_1"/>
<proteinExistence type="predicted"/>
<dbReference type="SMART" id="SM00327">
    <property type="entry name" value="VWA"/>
    <property type="match status" value="1"/>
</dbReference>
<evidence type="ECO:0000259" key="2">
    <source>
        <dbReference type="PROSITE" id="PS50234"/>
    </source>
</evidence>
<dbReference type="Proteomes" id="UP000008144">
    <property type="component" value="Chromosome 11"/>
</dbReference>
<dbReference type="InParanoid" id="H2XV08"/>
<dbReference type="Pfam" id="PF00092">
    <property type="entry name" value="VWA"/>
    <property type="match status" value="1"/>
</dbReference>
<reference evidence="4" key="1">
    <citation type="journal article" date="2002" name="Science">
        <title>The draft genome of Ciona intestinalis: insights into chordate and vertebrate origins.</title>
        <authorList>
            <person name="Dehal P."/>
            <person name="Satou Y."/>
            <person name="Campbell R.K."/>
            <person name="Chapman J."/>
            <person name="Degnan B."/>
            <person name="De Tomaso A."/>
            <person name="Davidson B."/>
            <person name="Di Gregorio A."/>
            <person name="Gelpke M."/>
            <person name="Goodstein D.M."/>
            <person name="Harafuji N."/>
            <person name="Hastings K.E."/>
            <person name="Ho I."/>
            <person name="Hotta K."/>
            <person name="Huang W."/>
            <person name="Kawashima T."/>
            <person name="Lemaire P."/>
            <person name="Martinez D."/>
            <person name="Meinertzhagen I.A."/>
            <person name="Necula S."/>
            <person name="Nonaka M."/>
            <person name="Putnam N."/>
            <person name="Rash S."/>
            <person name="Saiga H."/>
            <person name="Satake M."/>
            <person name="Terry A."/>
            <person name="Yamada L."/>
            <person name="Wang H.G."/>
            <person name="Awazu S."/>
            <person name="Azumi K."/>
            <person name="Boore J."/>
            <person name="Branno M."/>
            <person name="Chin-Bow S."/>
            <person name="DeSantis R."/>
            <person name="Doyle S."/>
            <person name="Francino P."/>
            <person name="Keys D.N."/>
            <person name="Haga S."/>
            <person name="Hayashi H."/>
            <person name="Hino K."/>
            <person name="Imai K.S."/>
            <person name="Inaba K."/>
            <person name="Kano S."/>
            <person name="Kobayashi K."/>
            <person name="Kobayashi M."/>
            <person name="Lee B.I."/>
            <person name="Makabe K.W."/>
            <person name="Manohar C."/>
            <person name="Matassi G."/>
            <person name="Medina M."/>
            <person name="Mochizuki Y."/>
            <person name="Mount S."/>
            <person name="Morishita T."/>
            <person name="Miura S."/>
            <person name="Nakayama A."/>
            <person name="Nishizaka S."/>
            <person name="Nomoto H."/>
            <person name="Ohta F."/>
            <person name="Oishi K."/>
            <person name="Rigoutsos I."/>
            <person name="Sano M."/>
            <person name="Sasaki A."/>
            <person name="Sasakura Y."/>
            <person name="Shoguchi E."/>
            <person name="Shin-i T."/>
            <person name="Spagnuolo A."/>
            <person name="Stainier D."/>
            <person name="Suzuki M.M."/>
            <person name="Tassy O."/>
            <person name="Takatori N."/>
            <person name="Tokuoka M."/>
            <person name="Yagi K."/>
            <person name="Yoshizaki F."/>
            <person name="Wada S."/>
            <person name="Zhang C."/>
            <person name="Hyatt P.D."/>
            <person name="Larimer F."/>
            <person name="Detter C."/>
            <person name="Doggett N."/>
            <person name="Glavina T."/>
            <person name="Hawkins T."/>
            <person name="Richardson P."/>
            <person name="Lucas S."/>
            <person name="Kohara Y."/>
            <person name="Levine M."/>
            <person name="Satoh N."/>
            <person name="Rokhsar D.S."/>
        </authorList>
    </citation>
    <scope>NUCLEOTIDE SEQUENCE [LARGE SCALE GENOMIC DNA]</scope>
</reference>
<keyword evidence="4" id="KW-1185">Reference proteome</keyword>
<dbReference type="GeneTree" id="ENSGT00940000167387"/>
<feature type="signal peptide" evidence="1">
    <location>
        <begin position="1"/>
        <end position="18"/>
    </location>
</feature>
<dbReference type="PANTHER" id="PTHR24020:SF87">
    <property type="entry name" value="COLLAGEN ALPHA-1(VI) CHAIN-LIKE"/>
    <property type="match status" value="1"/>
</dbReference>
<dbReference type="CDD" id="cd01472">
    <property type="entry name" value="vWA_collagen"/>
    <property type="match status" value="1"/>
</dbReference>
<dbReference type="SUPFAM" id="SSF53300">
    <property type="entry name" value="vWA-like"/>
    <property type="match status" value="1"/>
</dbReference>
<dbReference type="PROSITE" id="PS50234">
    <property type="entry name" value="VWFA"/>
    <property type="match status" value="1"/>
</dbReference>
<dbReference type="Ensembl" id="ENSCINT00000035378.1">
    <property type="protein sequence ID" value="ENSCINP00000033492.1"/>
    <property type="gene ID" value="ENSCING00000019222.1"/>
</dbReference>
<dbReference type="Gene3D" id="3.40.50.410">
    <property type="entry name" value="von Willebrand factor, type A domain"/>
    <property type="match status" value="1"/>
</dbReference>
<name>H2XV08_CIOIN</name>
<reference evidence="3" key="2">
    <citation type="journal article" date="2008" name="Genome Biol.">
        <title>Improved genome assembly and evidence-based global gene model set for the chordate Ciona intestinalis: new insight into intron and operon populations.</title>
        <authorList>
            <person name="Satou Y."/>
            <person name="Mineta K."/>
            <person name="Ogasawara M."/>
            <person name="Sasakura Y."/>
            <person name="Shoguchi E."/>
            <person name="Ueno K."/>
            <person name="Yamada L."/>
            <person name="Matsumoto J."/>
            <person name="Wasserscheid J."/>
            <person name="Dewar K."/>
            <person name="Wiley G.B."/>
            <person name="Macmil S.L."/>
            <person name="Roe B.A."/>
            <person name="Zeller R.W."/>
            <person name="Hastings K.E."/>
            <person name="Lemaire P."/>
            <person name="Lindquist E."/>
            <person name="Endo T."/>
            <person name="Hotta K."/>
            <person name="Inaba K."/>
        </authorList>
    </citation>
    <scope>NUCLEOTIDE SEQUENCE [LARGE SCALE GENOMIC DNA]</scope>
    <source>
        <strain evidence="3">wild type</strain>
    </source>
</reference>
<evidence type="ECO:0000313" key="4">
    <source>
        <dbReference type="Proteomes" id="UP000008144"/>
    </source>
</evidence>
<dbReference type="EMBL" id="EAAA01000765">
    <property type="status" value="NOT_ANNOTATED_CDS"/>
    <property type="molecule type" value="Genomic_DNA"/>
</dbReference>
<organism evidence="3 4">
    <name type="scientific">Ciona intestinalis</name>
    <name type="common">Transparent sea squirt</name>
    <name type="synonym">Ascidia intestinalis</name>
    <dbReference type="NCBI Taxonomy" id="7719"/>
    <lineage>
        <taxon>Eukaryota</taxon>
        <taxon>Metazoa</taxon>
        <taxon>Chordata</taxon>
        <taxon>Tunicata</taxon>
        <taxon>Ascidiacea</taxon>
        <taxon>Phlebobranchia</taxon>
        <taxon>Cionidae</taxon>
        <taxon>Ciona</taxon>
    </lineage>
</organism>
<accession>H2XV08</accession>
<evidence type="ECO:0000256" key="1">
    <source>
        <dbReference type="SAM" id="SignalP"/>
    </source>
</evidence>